<dbReference type="EMBL" id="MU032347">
    <property type="protein sequence ID" value="KAF3766210.1"/>
    <property type="molecule type" value="Genomic_DNA"/>
</dbReference>
<dbReference type="AlphaFoldDB" id="A0A9P4Y4A8"/>
<organism evidence="2 3">
    <name type="scientific">Cryphonectria parasitica (strain ATCC 38755 / EP155)</name>
    <dbReference type="NCBI Taxonomy" id="660469"/>
    <lineage>
        <taxon>Eukaryota</taxon>
        <taxon>Fungi</taxon>
        <taxon>Dikarya</taxon>
        <taxon>Ascomycota</taxon>
        <taxon>Pezizomycotina</taxon>
        <taxon>Sordariomycetes</taxon>
        <taxon>Sordariomycetidae</taxon>
        <taxon>Diaporthales</taxon>
        <taxon>Cryphonectriaceae</taxon>
        <taxon>Cryphonectria-Endothia species complex</taxon>
        <taxon>Cryphonectria</taxon>
    </lineage>
</organism>
<feature type="compositionally biased region" description="Basic and acidic residues" evidence="1">
    <location>
        <begin position="127"/>
        <end position="136"/>
    </location>
</feature>
<feature type="region of interest" description="Disordered" evidence="1">
    <location>
        <begin position="176"/>
        <end position="208"/>
    </location>
</feature>
<keyword evidence="3" id="KW-1185">Reference proteome</keyword>
<protein>
    <submittedName>
        <fullName evidence="2">Uncharacterized protein</fullName>
    </submittedName>
</protein>
<evidence type="ECO:0000256" key="1">
    <source>
        <dbReference type="SAM" id="MobiDB-lite"/>
    </source>
</evidence>
<feature type="region of interest" description="Disordered" evidence="1">
    <location>
        <begin position="232"/>
        <end position="328"/>
    </location>
</feature>
<feature type="compositionally biased region" description="Basic and acidic residues" evidence="1">
    <location>
        <begin position="307"/>
        <end position="328"/>
    </location>
</feature>
<accession>A0A9P4Y4A8</accession>
<gene>
    <name evidence="2" type="ORF">M406DRAFT_68572</name>
</gene>
<evidence type="ECO:0000313" key="2">
    <source>
        <dbReference type="EMBL" id="KAF3766210.1"/>
    </source>
</evidence>
<sequence>MYLIPPQADKPVQALLKAAADLVASPGARRGPLLAAYEATTGPALRAIGVVPGPRGVEKSEPASKKPSTIRSKPTSTRSSAHINTPHHDTTTKRSFPSAGPTDRSHVAQSQQQGASTTMSSAQPPHHRQEDAGGDHHLEKLERQALRRRKVEALESLAHTAALFLAEFMTYTKREVSRPSATAEPAGGGQENSVSSGGSQGRGTDHAASAAAMAANMFKPLTATRWSARASAENPLNGAESYGGESDSDSDSSVDDVLGINRPARDHDGNDTEVEGPGHSNVNDDDDEEEDATAAATAATTAAVTGRHQEDESEERNLQQRNVKSEDQ</sequence>
<dbReference type="OrthoDB" id="5241306at2759"/>
<feature type="compositionally biased region" description="Acidic residues" evidence="1">
    <location>
        <begin position="283"/>
        <end position="292"/>
    </location>
</feature>
<name>A0A9P4Y4A8_CRYP1</name>
<dbReference type="RefSeq" id="XP_040777171.1">
    <property type="nucleotide sequence ID" value="XM_040925181.1"/>
</dbReference>
<comment type="caution">
    <text evidence="2">The sequence shown here is derived from an EMBL/GenBank/DDBJ whole genome shotgun (WGS) entry which is preliminary data.</text>
</comment>
<dbReference type="Proteomes" id="UP000803844">
    <property type="component" value="Unassembled WGS sequence"/>
</dbReference>
<proteinExistence type="predicted"/>
<dbReference type="GeneID" id="63842310"/>
<evidence type="ECO:0000313" key="3">
    <source>
        <dbReference type="Proteomes" id="UP000803844"/>
    </source>
</evidence>
<feature type="compositionally biased region" description="Low complexity" evidence="1">
    <location>
        <begin position="293"/>
        <end position="303"/>
    </location>
</feature>
<feature type="region of interest" description="Disordered" evidence="1">
    <location>
        <begin position="47"/>
        <end position="136"/>
    </location>
</feature>
<feature type="compositionally biased region" description="Polar residues" evidence="1">
    <location>
        <begin position="66"/>
        <end position="83"/>
    </location>
</feature>
<reference evidence="2" key="1">
    <citation type="journal article" date="2020" name="Phytopathology">
        <title>Genome sequence of the chestnut blight fungus Cryphonectria parasitica EP155: A fundamental resource for an archetypical invasive plant pathogen.</title>
        <authorList>
            <person name="Crouch J.A."/>
            <person name="Dawe A."/>
            <person name="Aerts A."/>
            <person name="Barry K."/>
            <person name="Churchill A.C.L."/>
            <person name="Grimwood J."/>
            <person name="Hillman B."/>
            <person name="Milgroom M.G."/>
            <person name="Pangilinan J."/>
            <person name="Smith M."/>
            <person name="Salamov A."/>
            <person name="Schmutz J."/>
            <person name="Yadav J."/>
            <person name="Grigoriev I.V."/>
            <person name="Nuss D."/>
        </authorList>
    </citation>
    <scope>NUCLEOTIDE SEQUENCE</scope>
    <source>
        <strain evidence="2">EP155</strain>
    </source>
</reference>
<feature type="compositionally biased region" description="Polar residues" evidence="1">
    <location>
        <begin position="107"/>
        <end position="123"/>
    </location>
</feature>